<evidence type="ECO:0000313" key="3">
    <source>
        <dbReference type="Proteomes" id="UP000256964"/>
    </source>
</evidence>
<organism evidence="2 3">
    <name type="scientific">Lentinus brumalis</name>
    <dbReference type="NCBI Taxonomy" id="2498619"/>
    <lineage>
        <taxon>Eukaryota</taxon>
        <taxon>Fungi</taxon>
        <taxon>Dikarya</taxon>
        <taxon>Basidiomycota</taxon>
        <taxon>Agaricomycotina</taxon>
        <taxon>Agaricomycetes</taxon>
        <taxon>Polyporales</taxon>
        <taxon>Polyporaceae</taxon>
        <taxon>Lentinus</taxon>
    </lineage>
</organism>
<protein>
    <submittedName>
        <fullName evidence="2">Uncharacterized protein</fullName>
    </submittedName>
</protein>
<feature type="compositionally biased region" description="Pro residues" evidence="1">
    <location>
        <begin position="18"/>
        <end position="32"/>
    </location>
</feature>
<accession>A0A371DUJ4</accession>
<keyword evidence="3" id="KW-1185">Reference proteome</keyword>
<evidence type="ECO:0000256" key="1">
    <source>
        <dbReference type="SAM" id="MobiDB-lite"/>
    </source>
</evidence>
<reference evidence="2 3" key="1">
    <citation type="journal article" date="2018" name="Biotechnol. Biofuels">
        <title>Integrative visual omics of the white-rot fungus Polyporus brumalis exposes the biotechnological potential of its oxidative enzymes for delignifying raw plant biomass.</title>
        <authorList>
            <person name="Miyauchi S."/>
            <person name="Rancon A."/>
            <person name="Drula E."/>
            <person name="Hage H."/>
            <person name="Chaduli D."/>
            <person name="Favel A."/>
            <person name="Grisel S."/>
            <person name="Henrissat B."/>
            <person name="Herpoel-Gimbert I."/>
            <person name="Ruiz-Duenas F.J."/>
            <person name="Chevret D."/>
            <person name="Hainaut M."/>
            <person name="Lin J."/>
            <person name="Wang M."/>
            <person name="Pangilinan J."/>
            <person name="Lipzen A."/>
            <person name="Lesage-Meessen L."/>
            <person name="Navarro D."/>
            <person name="Riley R."/>
            <person name="Grigoriev I.V."/>
            <person name="Zhou S."/>
            <person name="Raouche S."/>
            <person name="Rosso M.N."/>
        </authorList>
    </citation>
    <scope>NUCLEOTIDE SEQUENCE [LARGE SCALE GENOMIC DNA]</scope>
    <source>
        <strain evidence="2 3">BRFM 1820</strain>
    </source>
</reference>
<name>A0A371DUJ4_9APHY</name>
<dbReference type="AlphaFoldDB" id="A0A371DUJ4"/>
<sequence>MLGKGSLAESLDTRTPWFLPPPLPPPSSPSPPLQLSEDRSRRAGPSLLSVTDILEVALAGLHVAFSALAASRSSAKVSRLDKAWCVICQTYCDAARRQLTPRT</sequence>
<proteinExistence type="predicted"/>
<dbReference type="Proteomes" id="UP000256964">
    <property type="component" value="Unassembled WGS sequence"/>
</dbReference>
<feature type="region of interest" description="Disordered" evidence="1">
    <location>
        <begin position="1"/>
        <end position="41"/>
    </location>
</feature>
<gene>
    <name evidence="2" type="ORF">OH76DRAFT_1427838</name>
</gene>
<dbReference type="EMBL" id="KZ857381">
    <property type="protein sequence ID" value="RDX56210.1"/>
    <property type="molecule type" value="Genomic_DNA"/>
</dbReference>
<evidence type="ECO:0000313" key="2">
    <source>
        <dbReference type="EMBL" id="RDX56210.1"/>
    </source>
</evidence>